<dbReference type="EMBL" id="BGKA01000262">
    <property type="protein sequence ID" value="GBH20602.1"/>
    <property type="molecule type" value="Genomic_DNA"/>
</dbReference>
<dbReference type="GO" id="GO:0016301">
    <property type="term" value="F:kinase activity"/>
    <property type="evidence" value="ECO:0007669"/>
    <property type="project" value="UniProtKB-KW"/>
</dbReference>
<name>A0AAN4QAQ0_PSESF</name>
<proteinExistence type="predicted"/>
<keyword evidence="1" id="KW-0418">Kinase</keyword>
<gene>
    <name evidence="1" type="ORF">KPSA3_06636</name>
</gene>
<organism evidence="1 2">
    <name type="scientific">Pseudomonas syringae pv. actinidiae</name>
    <dbReference type="NCBI Taxonomy" id="103796"/>
    <lineage>
        <taxon>Bacteria</taxon>
        <taxon>Pseudomonadati</taxon>
        <taxon>Pseudomonadota</taxon>
        <taxon>Gammaproteobacteria</taxon>
        <taxon>Pseudomonadales</taxon>
        <taxon>Pseudomonadaceae</taxon>
        <taxon>Pseudomonas</taxon>
        <taxon>Pseudomonas syringae</taxon>
    </lineage>
</organism>
<accession>A0AAN4QAQ0</accession>
<keyword evidence="1" id="KW-0808">Transferase</keyword>
<comment type="caution">
    <text evidence="1">The sequence shown here is derived from an EMBL/GenBank/DDBJ whole genome shotgun (WGS) entry which is preliminary data.</text>
</comment>
<dbReference type="RefSeq" id="WP_017685095.1">
    <property type="nucleotide sequence ID" value="NZ_CP017007.1"/>
</dbReference>
<reference evidence="1 2" key="1">
    <citation type="submission" date="2018-04" db="EMBL/GenBank/DDBJ databases">
        <title>Draft genome sequence of Pseudomonas syringae pv. actinidiae biovar 3 strains isolated from kiwifruit in Kagawa prefecture.</title>
        <authorList>
            <person name="Tabuchi M."/>
            <person name="Saito M."/>
            <person name="Fujiwara S."/>
            <person name="Sasa N."/>
            <person name="Akimitsu K."/>
            <person name="Gomi K."/>
            <person name="Konishi-Sugita S."/>
            <person name="Hamano K."/>
            <person name="Kataoka I."/>
        </authorList>
    </citation>
    <scope>NUCLEOTIDE SEQUENCE [LARGE SCALE GENOMIC DNA]</scope>
    <source>
        <strain evidence="1 2">MAFF212211</strain>
    </source>
</reference>
<protein>
    <submittedName>
        <fullName evidence="1">Sugar kinase</fullName>
    </submittedName>
</protein>
<sequence length="265" mass="30064">MELLARDASVNQILIFCQVGFVARIQMIEKQAMDKAFDHVTELSGNVYFAQNKTKTHTYNYWLKPAARKDLLVVAEDIIDDSFALDIIQSAPDRLSSTAPTVYTLPKPSRHFTHIIAVPSSYHRCLGGHDPINRDDVYLCVPFFRCEFSGDESELEFKAMMQRTVLIFKWQREPAPKLIVYFDNPVIGTGTLEDGVLMKLSTLLLEIKNLNGVTQGFIEVTNYKGEVIEVLSPEKDNYVLIRNRKDETPMPLLELINTITSFAGV</sequence>
<dbReference type="Proteomes" id="UP000248291">
    <property type="component" value="Unassembled WGS sequence"/>
</dbReference>
<dbReference type="AlphaFoldDB" id="A0AAN4QAQ0"/>
<evidence type="ECO:0000313" key="2">
    <source>
        <dbReference type="Proteomes" id="UP000248291"/>
    </source>
</evidence>
<evidence type="ECO:0000313" key="1">
    <source>
        <dbReference type="EMBL" id="GBH20602.1"/>
    </source>
</evidence>